<dbReference type="PRINTS" id="PR00149">
    <property type="entry name" value="FUMRATELYASE"/>
</dbReference>
<evidence type="ECO:0000256" key="3">
    <source>
        <dbReference type="ARBA" id="ARBA00023239"/>
    </source>
</evidence>
<dbReference type="GO" id="GO:0005739">
    <property type="term" value="C:mitochondrion"/>
    <property type="evidence" value="ECO:0007669"/>
    <property type="project" value="TreeGrafter"/>
</dbReference>
<evidence type="ECO:0000256" key="1">
    <source>
        <dbReference type="ARBA" id="ARBA00009084"/>
    </source>
</evidence>
<dbReference type="Proteomes" id="UP000011087">
    <property type="component" value="Unassembled WGS sequence"/>
</dbReference>
<dbReference type="PANTHER" id="PTHR11444">
    <property type="entry name" value="ASPARTATEAMMONIA/ARGININOSUCCINATE/ADENYLOSUCCINATE LYASE"/>
    <property type="match status" value="1"/>
</dbReference>
<dbReference type="KEGG" id="gtt:GUITHDRAFT_47205"/>
<name>L1IAQ7_GUITC</name>
<dbReference type="GO" id="GO:0004333">
    <property type="term" value="F:fumarate hydratase activity"/>
    <property type="evidence" value="ECO:0007669"/>
    <property type="project" value="UniProtKB-EC"/>
</dbReference>
<dbReference type="InterPro" id="IPR024083">
    <property type="entry name" value="Fumarase/histidase_N"/>
</dbReference>
<dbReference type="Gene3D" id="1.20.200.10">
    <property type="entry name" value="Fumarase/aspartase (Central domain)"/>
    <property type="match status" value="1"/>
</dbReference>
<evidence type="ECO:0000259" key="4">
    <source>
        <dbReference type="Pfam" id="PF00206"/>
    </source>
</evidence>
<evidence type="ECO:0000313" key="5">
    <source>
        <dbReference type="EMBL" id="EKX33004.1"/>
    </source>
</evidence>
<feature type="non-terminal residue" evidence="5">
    <location>
        <position position="1"/>
    </location>
</feature>
<feature type="non-terminal residue" evidence="5">
    <location>
        <position position="322"/>
    </location>
</feature>
<dbReference type="OrthoDB" id="1738025at2759"/>
<dbReference type="Gene3D" id="1.10.275.10">
    <property type="entry name" value="Fumarase/aspartase (N-terminal domain)"/>
    <property type="match status" value="1"/>
</dbReference>
<dbReference type="InterPro" id="IPR000362">
    <property type="entry name" value="Fumarate_lyase_fam"/>
</dbReference>
<dbReference type="GeneID" id="17289722"/>
<dbReference type="RefSeq" id="XP_005819984.1">
    <property type="nucleotide sequence ID" value="XM_005819927.1"/>
</dbReference>
<accession>L1IAQ7</accession>
<evidence type="ECO:0000313" key="7">
    <source>
        <dbReference type="Proteomes" id="UP000011087"/>
    </source>
</evidence>
<dbReference type="GO" id="GO:0006108">
    <property type="term" value="P:malate metabolic process"/>
    <property type="evidence" value="ECO:0007669"/>
    <property type="project" value="TreeGrafter"/>
</dbReference>
<dbReference type="eggNOG" id="KOG1317">
    <property type="taxonomic scope" value="Eukaryota"/>
</dbReference>
<dbReference type="GO" id="GO:0006106">
    <property type="term" value="P:fumarate metabolic process"/>
    <property type="evidence" value="ECO:0007669"/>
    <property type="project" value="InterPro"/>
</dbReference>
<dbReference type="InterPro" id="IPR008948">
    <property type="entry name" value="L-Aspartase-like"/>
</dbReference>
<dbReference type="PaxDb" id="55529-EKX33004"/>
<reference evidence="6" key="3">
    <citation type="submission" date="2015-06" db="UniProtKB">
        <authorList>
            <consortium name="EnsemblProtists"/>
        </authorList>
    </citation>
    <scope>IDENTIFICATION</scope>
</reference>
<dbReference type="AlphaFoldDB" id="L1IAQ7"/>
<dbReference type="GO" id="GO:0006099">
    <property type="term" value="P:tricarboxylic acid cycle"/>
    <property type="evidence" value="ECO:0007669"/>
    <property type="project" value="TreeGrafter"/>
</dbReference>
<dbReference type="OMA" id="EICENYV"/>
<evidence type="ECO:0000313" key="6">
    <source>
        <dbReference type="EnsemblProtists" id="EKX33004"/>
    </source>
</evidence>
<dbReference type="Pfam" id="PF00206">
    <property type="entry name" value="Lyase_1"/>
    <property type="match status" value="1"/>
</dbReference>
<gene>
    <name evidence="5" type="ORF">GUITHDRAFT_47205</name>
</gene>
<dbReference type="HOGENOM" id="CLU_021594_0_0_1"/>
<reference evidence="5 7" key="1">
    <citation type="journal article" date="2012" name="Nature">
        <title>Algal genomes reveal evolutionary mosaicism and the fate of nucleomorphs.</title>
        <authorList>
            <consortium name="DOE Joint Genome Institute"/>
            <person name="Curtis B.A."/>
            <person name="Tanifuji G."/>
            <person name="Burki F."/>
            <person name="Gruber A."/>
            <person name="Irimia M."/>
            <person name="Maruyama S."/>
            <person name="Arias M.C."/>
            <person name="Ball S.G."/>
            <person name="Gile G.H."/>
            <person name="Hirakawa Y."/>
            <person name="Hopkins J.F."/>
            <person name="Kuo A."/>
            <person name="Rensing S.A."/>
            <person name="Schmutz J."/>
            <person name="Symeonidi A."/>
            <person name="Elias M."/>
            <person name="Eveleigh R.J."/>
            <person name="Herman E.K."/>
            <person name="Klute M.J."/>
            <person name="Nakayama T."/>
            <person name="Obornik M."/>
            <person name="Reyes-Prieto A."/>
            <person name="Armbrust E.V."/>
            <person name="Aves S.J."/>
            <person name="Beiko R.G."/>
            <person name="Coutinho P."/>
            <person name="Dacks J.B."/>
            <person name="Durnford D.G."/>
            <person name="Fast N.M."/>
            <person name="Green B.R."/>
            <person name="Grisdale C.J."/>
            <person name="Hempel F."/>
            <person name="Henrissat B."/>
            <person name="Hoppner M.P."/>
            <person name="Ishida K."/>
            <person name="Kim E."/>
            <person name="Koreny L."/>
            <person name="Kroth P.G."/>
            <person name="Liu Y."/>
            <person name="Malik S.B."/>
            <person name="Maier U.G."/>
            <person name="McRose D."/>
            <person name="Mock T."/>
            <person name="Neilson J.A."/>
            <person name="Onodera N.T."/>
            <person name="Poole A.M."/>
            <person name="Pritham E.J."/>
            <person name="Richards T.A."/>
            <person name="Rocap G."/>
            <person name="Roy S.W."/>
            <person name="Sarai C."/>
            <person name="Schaack S."/>
            <person name="Shirato S."/>
            <person name="Slamovits C.H."/>
            <person name="Spencer D.F."/>
            <person name="Suzuki S."/>
            <person name="Worden A.Z."/>
            <person name="Zauner S."/>
            <person name="Barry K."/>
            <person name="Bell C."/>
            <person name="Bharti A.K."/>
            <person name="Crow J.A."/>
            <person name="Grimwood J."/>
            <person name="Kramer R."/>
            <person name="Lindquist E."/>
            <person name="Lucas S."/>
            <person name="Salamov A."/>
            <person name="McFadden G.I."/>
            <person name="Lane C.E."/>
            <person name="Keeling P.J."/>
            <person name="Gray M.W."/>
            <person name="Grigoriev I.V."/>
            <person name="Archibald J.M."/>
        </authorList>
    </citation>
    <scope>NUCLEOTIDE SEQUENCE</scope>
    <source>
        <strain evidence="5 7">CCMP2712</strain>
    </source>
</reference>
<dbReference type="EC" id="4.2.1.2" evidence="2"/>
<keyword evidence="7" id="KW-1185">Reference proteome</keyword>
<dbReference type="EMBL" id="JH993161">
    <property type="protein sequence ID" value="EKX33004.1"/>
    <property type="molecule type" value="Genomic_DNA"/>
</dbReference>
<dbReference type="InterPro" id="IPR022761">
    <property type="entry name" value="Fumarate_lyase_N"/>
</dbReference>
<dbReference type="EnsemblProtists" id="EKX33004">
    <property type="protein sequence ID" value="EKX33004"/>
    <property type="gene ID" value="GUITHDRAFT_47205"/>
</dbReference>
<dbReference type="FunFam" id="1.20.200.10:FF:000001">
    <property type="entry name" value="Fumarate hydratase, mitochondrial"/>
    <property type="match status" value="1"/>
</dbReference>
<organism evidence="5">
    <name type="scientific">Guillardia theta (strain CCMP2712)</name>
    <name type="common">Cryptophyte</name>
    <dbReference type="NCBI Taxonomy" id="905079"/>
    <lineage>
        <taxon>Eukaryota</taxon>
        <taxon>Cryptophyceae</taxon>
        <taxon>Pyrenomonadales</taxon>
        <taxon>Geminigeraceae</taxon>
        <taxon>Guillardia</taxon>
    </lineage>
</organism>
<reference evidence="7" key="2">
    <citation type="submission" date="2012-11" db="EMBL/GenBank/DDBJ databases">
        <authorList>
            <person name="Kuo A."/>
            <person name="Curtis B.A."/>
            <person name="Tanifuji G."/>
            <person name="Burki F."/>
            <person name="Gruber A."/>
            <person name="Irimia M."/>
            <person name="Maruyama S."/>
            <person name="Arias M.C."/>
            <person name="Ball S.G."/>
            <person name="Gile G.H."/>
            <person name="Hirakawa Y."/>
            <person name="Hopkins J.F."/>
            <person name="Rensing S.A."/>
            <person name="Schmutz J."/>
            <person name="Symeonidi A."/>
            <person name="Elias M."/>
            <person name="Eveleigh R.J."/>
            <person name="Herman E.K."/>
            <person name="Klute M.J."/>
            <person name="Nakayama T."/>
            <person name="Obornik M."/>
            <person name="Reyes-Prieto A."/>
            <person name="Armbrust E.V."/>
            <person name="Aves S.J."/>
            <person name="Beiko R.G."/>
            <person name="Coutinho P."/>
            <person name="Dacks J.B."/>
            <person name="Durnford D.G."/>
            <person name="Fast N.M."/>
            <person name="Green B.R."/>
            <person name="Grisdale C."/>
            <person name="Hempe F."/>
            <person name="Henrissat B."/>
            <person name="Hoppner M.P."/>
            <person name="Ishida K.-I."/>
            <person name="Kim E."/>
            <person name="Koreny L."/>
            <person name="Kroth P.G."/>
            <person name="Liu Y."/>
            <person name="Malik S.-B."/>
            <person name="Maier U.G."/>
            <person name="McRose D."/>
            <person name="Mock T."/>
            <person name="Neilson J.A."/>
            <person name="Onodera N.T."/>
            <person name="Poole A.M."/>
            <person name="Pritham E.J."/>
            <person name="Richards T.A."/>
            <person name="Rocap G."/>
            <person name="Roy S.W."/>
            <person name="Sarai C."/>
            <person name="Schaack S."/>
            <person name="Shirato S."/>
            <person name="Slamovits C.H."/>
            <person name="Spencer D.F."/>
            <person name="Suzuki S."/>
            <person name="Worden A.Z."/>
            <person name="Zauner S."/>
            <person name="Barry K."/>
            <person name="Bell C."/>
            <person name="Bharti A.K."/>
            <person name="Crow J.A."/>
            <person name="Grimwood J."/>
            <person name="Kramer R."/>
            <person name="Lindquist E."/>
            <person name="Lucas S."/>
            <person name="Salamov A."/>
            <person name="McFadden G.I."/>
            <person name="Lane C.E."/>
            <person name="Keeling P.J."/>
            <person name="Gray M.W."/>
            <person name="Grigoriev I.V."/>
            <person name="Archibald J.M."/>
        </authorList>
    </citation>
    <scope>NUCLEOTIDE SEQUENCE</scope>
    <source>
        <strain evidence="7">CCMP2712</strain>
    </source>
</reference>
<keyword evidence="3" id="KW-0456">Lyase</keyword>
<feature type="domain" description="Fumarate lyase N-terminal" evidence="4">
    <location>
        <begin position="8"/>
        <end position="321"/>
    </location>
</feature>
<protein>
    <recommendedName>
        <fullName evidence="2">fumarate hydratase</fullName>
        <ecNumber evidence="2">4.2.1.2</ecNumber>
    </recommendedName>
</protein>
<dbReference type="PANTHER" id="PTHR11444:SF1">
    <property type="entry name" value="FUMARATE HYDRATASE, MITOCHONDRIAL"/>
    <property type="match status" value="1"/>
</dbReference>
<proteinExistence type="inferred from homology"/>
<comment type="similarity">
    <text evidence="1">Belongs to the class-II fumarase/aspartase family. Fumarase subfamily.</text>
</comment>
<evidence type="ECO:0000256" key="2">
    <source>
        <dbReference type="ARBA" id="ARBA00012921"/>
    </source>
</evidence>
<sequence length="322" mass="34515">RIESDSFGEIEVPSCKLYGAQTARSMKNFAIGDESHRMPIQVIRAFGVLKKCVANYNKKHGKLSPEVADAIMMAADELVAGKLDEHFPLSIYQTGSGTQTNMNVNEVIANRAIQLLKGEVGSKHPVHPNDHVNMGQSTNDSFPSAMHIAAVVMIVQHLIPALEGLHASLKRKEEEFAHIVKIGRTHLQDATPLTLGQEISGYAKQIENGIARLRSSLPCLCELALGGTAVGTGLNCEEGYDKEIAEIISQETGLQFLSAPNKFESLAAHDALVQTSGCLNTLACSLMKIANDLRLLGSGPRSGLGELLLPANEPGSSIMPGE</sequence>
<dbReference type="STRING" id="905079.L1IAQ7"/>
<dbReference type="InterPro" id="IPR005677">
    <property type="entry name" value="Fum_hydII"/>
</dbReference>
<dbReference type="FunFam" id="1.10.275.10:FF:000001">
    <property type="entry name" value="Fumarate hydratase, mitochondrial"/>
    <property type="match status" value="1"/>
</dbReference>
<dbReference type="SUPFAM" id="SSF48557">
    <property type="entry name" value="L-aspartase-like"/>
    <property type="match status" value="1"/>
</dbReference>